<feature type="compositionally biased region" description="Basic residues" evidence="5">
    <location>
        <begin position="259"/>
        <end position="269"/>
    </location>
</feature>
<evidence type="ECO:0000313" key="7">
    <source>
        <dbReference type="Proteomes" id="UP000827284"/>
    </source>
</evidence>
<evidence type="ECO:0000256" key="5">
    <source>
        <dbReference type="SAM" id="MobiDB-lite"/>
    </source>
</evidence>
<feature type="region of interest" description="Disordered" evidence="5">
    <location>
        <begin position="351"/>
        <end position="416"/>
    </location>
</feature>
<feature type="compositionally biased region" description="Basic and acidic residues" evidence="5">
    <location>
        <begin position="72"/>
        <end position="81"/>
    </location>
</feature>
<keyword evidence="7" id="KW-1185">Reference proteome</keyword>
<comment type="similarity">
    <text evidence="4">Belongs to the eukaryotic/archaeal RNase P protein component 4 family.</text>
</comment>
<keyword evidence="1" id="KW-0819">tRNA processing</keyword>
<protein>
    <submittedName>
        <fullName evidence="6">Ribonuclease P protein subunit RPR2</fullName>
    </submittedName>
</protein>
<dbReference type="OrthoDB" id="438080at2759"/>
<dbReference type="AlphaFoldDB" id="A0A9P3H210"/>
<dbReference type="Pfam" id="PF04032">
    <property type="entry name" value="Rpr2"/>
    <property type="match status" value="1"/>
</dbReference>
<feature type="compositionally biased region" description="Low complexity" evidence="5">
    <location>
        <begin position="358"/>
        <end position="373"/>
    </location>
</feature>
<dbReference type="GO" id="GO:0008033">
    <property type="term" value="P:tRNA processing"/>
    <property type="evidence" value="ECO:0007669"/>
    <property type="project" value="UniProtKB-KW"/>
</dbReference>
<keyword evidence="3" id="KW-0862">Zinc</keyword>
<evidence type="ECO:0000313" key="6">
    <source>
        <dbReference type="EMBL" id="GJJ68640.1"/>
    </source>
</evidence>
<feature type="compositionally biased region" description="Polar residues" evidence="5">
    <location>
        <begin position="280"/>
        <end position="318"/>
    </location>
</feature>
<dbReference type="EMBL" id="BQFW01000002">
    <property type="protein sequence ID" value="GJJ68640.1"/>
    <property type="molecule type" value="Genomic_DNA"/>
</dbReference>
<feature type="compositionally biased region" description="Basic and acidic residues" evidence="5">
    <location>
        <begin position="109"/>
        <end position="135"/>
    </location>
</feature>
<accession>A0A9P3H210</accession>
<organism evidence="6 7">
    <name type="scientific">Entomortierella parvispora</name>
    <dbReference type="NCBI Taxonomy" id="205924"/>
    <lineage>
        <taxon>Eukaryota</taxon>
        <taxon>Fungi</taxon>
        <taxon>Fungi incertae sedis</taxon>
        <taxon>Mucoromycota</taxon>
        <taxon>Mortierellomycotina</taxon>
        <taxon>Mortierellomycetes</taxon>
        <taxon>Mortierellales</taxon>
        <taxon>Mortierellaceae</taxon>
        <taxon>Entomortierella</taxon>
    </lineage>
</organism>
<dbReference type="GO" id="GO:0005655">
    <property type="term" value="C:nucleolar ribonuclease P complex"/>
    <property type="evidence" value="ECO:0007669"/>
    <property type="project" value="TreeGrafter"/>
</dbReference>
<evidence type="ECO:0000256" key="3">
    <source>
        <dbReference type="ARBA" id="ARBA00022833"/>
    </source>
</evidence>
<feature type="region of interest" description="Disordered" evidence="5">
    <location>
        <begin position="252"/>
        <end position="335"/>
    </location>
</feature>
<evidence type="ECO:0000256" key="1">
    <source>
        <dbReference type="ARBA" id="ARBA00022694"/>
    </source>
</evidence>
<name>A0A9P3H210_9FUNG</name>
<proteinExistence type="inferred from homology"/>
<reference evidence="6" key="1">
    <citation type="submission" date="2021-11" db="EMBL/GenBank/DDBJ databases">
        <authorList>
            <person name="Herlambang A."/>
            <person name="Guo Y."/>
            <person name="Takashima Y."/>
            <person name="Nishizawa T."/>
        </authorList>
    </citation>
    <scope>NUCLEOTIDE SEQUENCE</scope>
    <source>
        <strain evidence="6">E1425</strain>
    </source>
</reference>
<dbReference type="Proteomes" id="UP000827284">
    <property type="component" value="Unassembled WGS sequence"/>
</dbReference>
<dbReference type="InterPro" id="IPR007175">
    <property type="entry name" value="Rpr2/Snm1/Rpp21"/>
</dbReference>
<gene>
    <name evidence="6" type="ORF">EMPS_00986</name>
</gene>
<keyword evidence="2" id="KW-0479">Metal-binding</keyword>
<evidence type="ECO:0000256" key="2">
    <source>
        <dbReference type="ARBA" id="ARBA00022723"/>
    </source>
</evidence>
<evidence type="ECO:0000256" key="4">
    <source>
        <dbReference type="ARBA" id="ARBA00038402"/>
    </source>
</evidence>
<comment type="caution">
    <text evidence="6">The sequence shown here is derived from an EMBL/GenBank/DDBJ whole genome shotgun (WGS) entry which is preliminary data.</text>
</comment>
<sequence>MADANARLEFLWKASHMLLAQCPSASSHYMSQFLSLASERDLRLHEDIQTKSCAGCGSIFVPGVNAQVRIEPVKETKTERERRKRNARKKAKIERNKAQKEGGASMGQDKLKEEKDNKGDNVNKKQKSRKEDSTKDTSSIAAPTDIPGDLDSKTIAPSETAKQRAIQAIQQKSAQKIIRITPYTEMAREEQQRQQQLKRRMTGQAVQGSVTKSDKRASQVLNHVYYSCKRCFRQTELDGTKEGYLNSKIKVSDAAQRAQQRKARKQHRLTQKEDAMVASTEATKGNPSTNNSAVSSPLVRNTDRMSNPASPVVQQGGTFSHAKRPGSPLPQPSQFSNVKKAKYSVSMPVSPVGGLSLAPSPASSAATSPASSPRIPPLGGGGSNKKKKKQNLATLLQNQKAKDQPDNNGSGASGGDSALASFLMGL</sequence>
<dbReference type="GO" id="GO:0046872">
    <property type="term" value="F:metal ion binding"/>
    <property type="evidence" value="ECO:0007669"/>
    <property type="project" value="UniProtKB-KW"/>
</dbReference>
<feature type="region of interest" description="Disordered" evidence="5">
    <location>
        <begin position="72"/>
        <end position="154"/>
    </location>
</feature>
<dbReference type="PANTHER" id="PTHR14742">
    <property type="entry name" value="RIBONUCLEASE P SUBUNIT P21"/>
    <property type="match status" value="1"/>
</dbReference>
<reference evidence="6" key="2">
    <citation type="journal article" date="2022" name="Microbiol. Resour. Announc.">
        <title>Whole-Genome Sequence of Entomortierella parvispora E1425, a Mucoromycotan Fungus Associated with Burkholderiaceae-Related Endosymbiotic Bacteria.</title>
        <authorList>
            <person name="Herlambang A."/>
            <person name="Guo Y."/>
            <person name="Takashima Y."/>
            <person name="Narisawa K."/>
            <person name="Ohta H."/>
            <person name="Nishizawa T."/>
        </authorList>
    </citation>
    <scope>NUCLEOTIDE SEQUENCE</scope>
    <source>
        <strain evidence="6">E1425</strain>
    </source>
</reference>
<feature type="compositionally biased region" description="Basic residues" evidence="5">
    <location>
        <begin position="82"/>
        <end position="92"/>
    </location>
</feature>
<dbReference type="PANTHER" id="PTHR14742:SF0">
    <property type="entry name" value="RIBONUCLEASE P PROTEIN SUBUNIT P21"/>
    <property type="match status" value="1"/>
</dbReference>